<name>A0A265UT52_9FLAO</name>
<organism evidence="2 3">
    <name type="scientific">Winogradskyella aurantia</name>
    <dbReference type="NCBI Taxonomy" id="1915063"/>
    <lineage>
        <taxon>Bacteria</taxon>
        <taxon>Pseudomonadati</taxon>
        <taxon>Bacteroidota</taxon>
        <taxon>Flavobacteriia</taxon>
        <taxon>Flavobacteriales</taxon>
        <taxon>Flavobacteriaceae</taxon>
        <taxon>Winogradskyella</taxon>
    </lineage>
</organism>
<dbReference type="Proteomes" id="UP000216840">
    <property type="component" value="Unassembled WGS sequence"/>
</dbReference>
<keyword evidence="1" id="KW-0812">Transmembrane</keyword>
<accession>A0A265UT52</accession>
<keyword evidence="3" id="KW-1185">Reference proteome</keyword>
<reference evidence="2 3" key="1">
    <citation type="submission" date="2017-05" db="EMBL/GenBank/DDBJ databases">
        <title>The draft genome sequence of Idiomarina salinarum WNB302.</title>
        <authorList>
            <person name="Sun Y."/>
            <person name="Chen B."/>
            <person name="Du Z."/>
        </authorList>
    </citation>
    <scope>NUCLEOTIDE SEQUENCE [LARGE SCALE GENOMIC DNA]</scope>
    <source>
        <strain evidence="2 3">WNB302</strain>
    </source>
</reference>
<dbReference type="OrthoDB" id="1414794at2"/>
<evidence type="ECO:0000256" key="1">
    <source>
        <dbReference type="SAM" id="Phobius"/>
    </source>
</evidence>
<proteinExistence type="predicted"/>
<evidence type="ECO:0000313" key="2">
    <source>
        <dbReference type="EMBL" id="OZV68488.1"/>
    </source>
</evidence>
<dbReference type="EMBL" id="NGJN01000004">
    <property type="protein sequence ID" value="OZV68488.1"/>
    <property type="molecule type" value="Genomic_DNA"/>
</dbReference>
<feature type="transmembrane region" description="Helical" evidence="1">
    <location>
        <begin position="20"/>
        <end position="41"/>
    </location>
</feature>
<keyword evidence="1" id="KW-0472">Membrane</keyword>
<gene>
    <name evidence="2" type="ORF">CA834_08405</name>
</gene>
<protein>
    <submittedName>
        <fullName evidence="2">Uncharacterized protein</fullName>
    </submittedName>
</protein>
<comment type="caution">
    <text evidence="2">The sequence shown here is derived from an EMBL/GenBank/DDBJ whole genome shotgun (WGS) entry which is preliminary data.</text>
</comment>
<dbReference type="RefSeq" id="WP_094968253.1">
    <property type="nucleotide sequence ID" value="NZ_NGJN01000004.1"/>
</dbReference>
<evidence type="ECO:0000313" key="3">
    <source>
        <dbReference type="Proteomes" id="UP000216840"/>
    </source>
</evidence>
<dbReference type="AlphaFoldDB" id="A0A265UT52"/>
<keyword evidence="1" id="KW-1133">Transmembrane helix</keyword>
<sequence length="243" mass="28274">MKLYNKLRFKMIEGRRLRNYLFYALGEIILVAIGILIAVAINDYQEQKAAEIQLENYLSVYKQDLEIDSTVVGQTLNFIDTRKPFFKLFLSDTVTAKTYQDNPQGYGLTLSYSPLQLQQKGISLLENYVNDSDSEIEQDTLVSNILAMHRYYDNLITTSIKRISDDIDNNMMYLKMEQPWIADLLLGKLDDPDIMPFYLSEQYKAQLAIHSTLVFSNLEPQLKALQNYNIETITQLNERLKKR</sequence>